<proteinExistence type="inferred from homology"/>
<dbReference type="PROSITE" id="PS51826">
    <property type="entry name" value="PSBD"/>
    <property type="match status" value="1"/>
</dbReference>
<organism evidence="7 8">
    <name type="scientific">Fluviispira sanaruensis</name>
    <dbReference type="NCBI Taxonomy" id="2493639"/>
    <lineage>
        <taxon>Bacteria</taxon>
        <taxon>Pseudomonadati</taxon>
        <taxon>Bdellovibrionota</taxon>
        <taxon>Oligoflexia</taxon>
        <taxon>Silvanigrellales</taxon>
        <taxon>Silvanigrellaceae</taxon>
        <taxon>Fluviispira</taxon>
    </lineage>
</organism>
<feature type="domain" description="Lipoyl-binding" evidence="5">
    <location>
        <begin position="2"/>
        <end position="77"/>
    </location>
</feature>
<comment type="cofactor">
    <cofactor evidence="1 4">
        <name>(R)-lipoate</name>
        <dbReference type="ChEBI" id="CHEBI:83088"/>
    </cofactor>
</comment>
<feature type="domain" description="Peripheral subunit-binding (PSBD)" evidence="6">
    <location>
        <begin position="135"/>
        <end position="172"/>
    </location>
</feature>
<dbReference type="InterPro" id="IPR011053">
    <property type="entry name" value="Single_hybrid_motif"/>
</dbReference>
<dbReference type="PANTHER" id="PTHR23151:SF90">
    <property type="entry name" value="DIHYDROLIPOYLLYSINE-RESIDUE ACETYLTRANSFERASE COMPONENT OF PYRUVATE DEHYDROGENASE COMPLEX, MITOCHONDRIAL-RELATED"/>
    <property type="match status" value="1"/>
</dbReference>
<reference evidence="7 8" key="1">
    <citation type="submission" date="2018-12" db="EMBL/GenBank/DDBJ databases">
        <title>Rubrispira sanarue gen. nov., sp., nov., a member of the order Silvanigrellales, isolated from a brackish lake in Hamamatsu Japan.</title>
        <authorList>
            <person name="Maejima Y."/>
            <person name="Iino T."/>
            <person name="Muraguchi Y."/>
            <person name="Fukuda K."/>
            <person name="Nojiri H."/>
            <person name="Ohkuma M."/>
            <person name="Moriuchi R."/>
            <person name="Dohra H."/>
            <person name="Kimbara K."/>
            <person name="Shintani M."/>
        </authorList>
    </citation>
    <scope>NUCLEOTIDE SEQUENCE [LARGE SCALE GENOMIC DNA]</scope>
    <source>
        <strain evidence="7 8">RF1110005</strain>
    </source>
</reference>
<dbReference type="PROSITE" id="PS50968">
    <property type="entry name" value="BIOTINYL_LIPOYL"/>
    <property type="match status" value="1"/>
</dbReference>
<protein>
    <recommendedName>
        <fullName evidence="4">Dihydrolipoamide acetyltransferase component of pyruvate dehydrogenase complex</fullName>
        <ecNumber evidence="4">2.3.1.-</ecNumber>
    </recommendedName>
</protein>
<dbReference type="Pfam" id="PF00364">
    <property type="entry name" value="Biotin_lipoyl"/>
    <property type="match status" value="1"/>
</dbReference>
<dbReference type="PANTHER" id="PTHR23151">
    <property type="entry name" value="DIHYDROLIPOAMIDE ACETYL/SUCCINYL-TRANSFERASE-RELATED"/>
    <property type="match status" value="1"/>
</dbReference>
<evidence type="ECO:0000256" key="4">
    <source>
        <dbReference type="RuleBase" id="RU003423"/>
    </source>
</evidence>
<keyword evidence="4" id="KW-0012">Acyltransferase</keyword>
<dbReference type="Pfam" id="PF00198">
    <property type="entry name" value="2-oxoacid_dh"/>
    <property type="match status" value="1"/>
</dbReference>
<dbReference type="GO" id="GO:0016746">
    <property type="term" value="F:acyltransferase activity"/>
    <property type="evidence" value="ECO:0007669"/>
    <property type="project" value="UniProtKB-KW"/>
</dbReference>
<evidence type="ECO:0000313" key="7">
    <source>
        <dbReference type="EMBL" id="BBH52589.1"/>
    </source>
</evidence>
<dbReference type="InterPro" id="IPR023213">
    <property type="entry name" value="CAT-like_dom_sf"/>
</dbReference>
<comment type="similarity">
    <text evidence="2 4">Belongs to the 2-oxoacid dehydrogenase family.</text>
</comment>
<dbReference type="GO" id="GO:0006086">
    <property type="term" value="P:pyruvate decarboxylation to acetyl-CoA"/>
    <property type="evidence" value="ECO:0007669"/>
    <property type="project" value="InterPro"/>
</dbReference>
<dbReference type="InterPro" id="IPR045257">
    <property type="entry name" value="E2/Pdx1"/>
</dbReference>
<accession>A0A4P2VMB8</accession>
<dbReference type="KEGG" id="sbf:JCM31447_318800"/>
<dbReference type="OrthoDB" id="5289324at2"/>
<dbReference type="RefSeq" id="WP_130607223.1">
    <property type="nucleotide sequence ID" value="NZ_AP019368.1"/>
</dbReference>
<dbReference type="InterPro" id="IPR004167">
    <property type="entry name" value="PSBD"/>
</dbReference>
<dbReference type="SUPFAM" id="SSF52777">
    <property type="entry name" value="CoA-dependent acyltransferases"/>
    <property type="match status" value="1"/>
</dbReference>
<dbReference type="GO" id="GO:0045254">
    <property type="term" value="C:pyruvate dehydrogenase complex"/>
    <property type="evidence" value="ECO:0007669"/>
    <property type="project" value="InterPro"/>
</dbReference>
<dbReference type="CDD" id="cd06849">
    <property type="entry name" value="lipoyl_domain"/>
    <property type="match status" value="1"/>
</dbReference>
<keyword evidence="8" id="KW-1185">Reference proteome</keyword>
<name>A0A4P2VMB8_FLUSA</name>
<dbReference type="Proteomes" id="UP000291236">
    <property type="component" value="Chromosome"/>
</dbReference>
<evidence type="ECO:0000313" key="8">
    <source>
        <dbReference type="Proteomes" id="UP000291236"/>
    </source>
</evidence>
<evidence type="ECO:0000259" key="5">
    <source>
        <dbReference type="PROSITE" id="PS50968"/>
    </source>
</evidence>
<evidence type="ECO:0000256" key="1">
    <source>
        <dbReference type="ARBA" id="ARBA00001938"/>
    </source>
</evidence>
<dbReference type="SUPFAM" id="SSF47005">
    <property type="entry name" value="Peripheral subunit-binding domain of 2-oxo acid dehydrogenase complex"/>
    <property type="match status" value="1"/>
</dbReference>
<keyword evidence="4 7" id="KW-0808">Transferase</keyword>
<keyword evidence="7" id="KW-0670">Pyruvate</keyword>
<dbReference type="EC" id="2.3.1.-" evidence="4"/>
<dbReference type="EMBL" id="AP019368">
    <property type="protein sequence ID" value="BBH52589.1"/>
    <property type="molecule type" value="Genomic_DNA"/>
</dbReference>
<gene>
    <name evidence="7" type="ORF">JCM31447_318800</name>
</gene>
<keyword evidence="3 4" id="KW-0450">Lipoyl</keyword>
<dbReference type="Gene3D" id="2.40.50.100">
    <property type="match status" value="1"/>
</dbReference>
<evidence type="ECO:0000259" key="6">
    <source>
        <dbReference type="PROSITE" id="PS51826"/>
    </source>
</evidence>
<dbReference type="InterPro" id="IPR001078">
    <property type="entry name" value="2-oxoacid_DH_actylTfrase"/>
</dbReference>
<dbReference type="Gene3D" id="4.10.320.10">
    <property type="entry name" value="E3-binding domain"/>
    <property type="match status" value="1"/>
</dbReference>
<evidence type="ECO:0000256" key="2">
    <source>
        <dbReference type="ARBA" id="ARBA00007317"/>
    </source>
</evidence>
<dbReference type="InterPro" id="IPR000089">
    <property type="entry name" value="Biotin_lipoyl"/>
</dbReference>
<dbReference type="AlphaFoldDB" id="A0A4P2VMB8"/>
<evidence type="ECO:0000256" key="3">
    <source>
        <dbReference type="ARBA" id="ARBA00022823"/>
    </source>
</evidence>
<dbReference type="Pfam" id="PF02817">
    <property type="entry name" value="E3_binding"/>
    <property type="match status" value="1"/>
</dbReference>
<dbReference type="SUPFAM" id="SSF51230">
    <property type="entry name" value="Single hybrid motif"/>
    <property type="match status" value="1"/>
</dbReference>
<dbReference type="Gene3D" id="3.30.559.10">
    <property type="entry name" value="Chloramphenicol acetyltransferase-like domain"/>
    <property type="match status" value="1"/>
</dbReference>
<sequence>MATVMEMPKLSDTMSEGSVARWLKKEGDKVTAGIPVIEIDTDKATMEYESPAGGILLKILVGDGQKCPLQAPIAIIGKADEKWEEVLEKYNAKKGGAQTASKADASKAAAPQTASQTAVAKAPAASASVSQADVKASPLAKKIAADKGIDLKSIQGSGPNGRIVQRDLAQTSSSASMSSVHGIAAGAVVKIPHTNMRKTIARRLAESVNTAPHFYLSISLNMTNLLAWRKSIVAKLPDDQKFSVNDLAIFLTARALKRHPEVNSSWQDDCVLQYGDVHMSVAVALPNGLMTPVVRHADKLTVVQIAQETKRLVKIAKDGKLQPNDYAGGTFSVSNLGMTGIEEFTAIINPPQAAILAIGSTIPTPVVLANGTVGVEQRMKVTLSCDHRVIDGAVGAEFLKTLKQYFEDPATALFLG</sequence>
<dbReference type="InterPro" id="IPR036625">
    <property type="entry name" value="E3-bd_dom_sf"/>
</dbReference>